<dbReference type="EMBL" id="EQ983378">
    <property type="protein sequence ID" value="EEF24123.1"/>
    <property type="molecule type" value="Genomic_DNA"/>
</dbReference>
<dbReference type="SMART" id="SM00448">
    <property type="entry name" value="REC"/>
    <property type="match status" value="1"/>
</dbReference>
<name>B9TJ41_RICCO</name>
<dbReference type="SMART" id="SM00387">
    <property type="entry name" value="HATPase_c"/>
    <property type="match status" value="1"/>
</dbReference>
<reference evidence="5" key="1">
    <citation type="journal article" date="2010" name="Nat. Biotechnol.">
        <title>Draft genome sequence of the oilseed species Ricinus communis.</title>
        <authorList>
            <person name="Chan A.P."/>
            <person name="Crabtree J."/>
            <person name="Zhao Q."/>
            <person name="Lorenzi H."/>
            <person name="Orvis J."/>
            <person name="Puiu D."/>
            <person name="Melake-Berhan A."/>
            <person name="Jones K.M."/>
            <person name="Redman J."/>
            <person name="Chen G."/>
            <person name="Cahoon E.B."/>
            <person name="Gedil M."/>
            <person name="Stanke M."/>
            <person name="Haas B.J."/>
            <person name="Wortman J.R."/>
            <person name="Fraser-Liggett C.M."/>
            <person name="Ravel J."/>
            <person name="Rabinowicz P.D."/>
        </authorList>
    </citation>
    <scope>NUCLEOTIDE SEQUENCE [LARGE SCALE GENOMIC DNA]</scope>
    <source>
        <strain evidence="5">cv. Hale</strain>
    </source>
</reference>
<sequence length="366" mass="41010">MGFLSELEASLTAVTAYVMADEKKPSEDEIKEARLAVEEDLPEAMSFIRSSTRKMDSLINAILKISRDGRRKLVPERIDLKAMLETAAANVHHQVAEADGEVEMDIRVPGLITDRFSLDQIFGNLFDNAVKYRYLGRPVRIAVRAMPAGKGRIRIDVEDNGRGIAVADRERVFELFRRAGEQDQPGEGIGLAYVRSGHRQHLHAASAVGSHHHRKGYRVMKATGQEVTIVMIEDDEGHARLIEKNVRRAGVNNEIVPFTNGKSALDFILGPDRSGTVSKDRYLLMLLDLNLPDTSGIDILEQIKNNEHTKRMPVVILTTTDDEREIQRCYDLGANVYITKPVDYDGFAHAIRQLGLFFAVIQIPQQ</sequence>
<feature type="modified residue" description="4-aspartylphosphate" evidence="1">
    <location>
        <position position="288"/>
    </location>
</feature>
<dbReference type="GO" id="GO:0000160">
    <property type="term" value="P:phosphorelay signal transduction system"/>
    <property type="evidence" value="ECO:0007669"/>
    <property type="project" value="InterPro"/>
</dbReference>
<keyword evidence="1" id="KW-0597">Phosphoprotein</keyword>
<dbReference type="AlphaFoldDB" id="B9TJ41"/>
<dbReference type="Pfam" id="PF00072">
    <property type="entry name" value="Response_reg"/>
    <property type="match status" value="1"/>
</dbReference>
<keyword evidence="4" id="KW-0808">Transferase</keyword>
<dbReference type="PROSITE" id="PS50110">
    <property type="entry name" value="RESPONSE_REGULATORY"/>
    <property type="match status" value="1"/>
</dbReference>
<organism evidence="4 5">
    <name type="scientific">Ricinus communis</name>
    <name type="common">Castor bean</name>
    <dbReference type="NCBI Taxonomy" id="3988"/>
    <lineage>
        <taxon>Eukaryota</taxon>
        <taxon>Viridiplantae</taxon>
        <taxon>Streptophyta</taxon>
        <taxon>Embryophyta</taxon>
        <taxon>Tracheophyta</taxon>
        <taxon>Spermatophyta</taxon>
        <taxon>Magnoliopsida</taxon>
        <taxon>eudicotyledons</taxon>
        <taxon>Gunneridae</taxon>
        <taxon>Pentapetalae</taxon>
        <taxon>rosids</taxon>
        <taxon>fabids</taxon>
        <taxon>Malpighiales</taxon>
        <taxon>Euphorbiaceae</taxon>
        <taxon>Acalyphoideae</taxon>
        <taxon>Acalypheae</taxon>
        <taxon>Ricinus</taxon>
    </lineage>
</organism>
<evidence type="ECO:0000259" key="3">
    <source>
        <dbReference type="PROSITE" id="PS50110"/>
    </source>
</evidence>
<dbReference type="PANTHER" id="PTHR44520:SF2">
    <property type="entry name" value="RESPONSE REGULATOR RCP1"/>
    <property type="match status" value="1"/>
</dbReference>
<dbReference type="EC" id="2.7.13.3" evidence="4"/>
<keyword evidence="5" id="KW-1185">Reference proteome</keyword>
<evidence type="ECO:0000259" key="2">
    <source>
        <dbReference type="PROSITE" id="PS50109"/>
    </source>
</evidence>
<dbReference type="InterPro" id="IPR005467">
    <property type="entry name" value="His_kinase_dom"/>
</dbReference>
<dbReference type="GO" id="GO:0004673">
    <property type="term" value="F:protein histidine kinase activity"/>
    <property type="evidence" value="ECO:0007669"/>
    <property type="project" value="UniProtKB-EC"/>
</dbReference>
<dbReference type="Pfam" id="PF02518">
    <property type="entry name" value="HATPase_c"/>
    <property type="match status" value="1"/>
</dbReference>
<feature type="domain" description="Histidine kinase" evidence="2">
    <location>
        <begin position="2"/>
        <end position="196"/>
    </location>
</feature>
<dbReference type="Gene3D" id="3.40.50.2300">
    <property type="match status" value="1"/>
</dbReference>
<feature type="domain" description="Response regulatory" evidence="3">
    <location>
        <begin position="228"/>
        <end position="355"/>
    </location>
</feature>
<dbReference type="InterPro" id="IPR052893">
    <property type="entry name" value="TCS_response_regulator"/>
</dbReference>
<dbReference type="Gene3D" id="3.30.565.10">
    <property type="entry name" value="Histidine kinase-like ATPase, C-terminal domain"/>
    <property type="match status" value="1"/>
</dbReference>
<evidence type="ECO:0000313" key="5">
    <source>
        <dbReference type="Proteomes" id="UP000008311"/>
    </source>
</evidence>
<dbReference type="PANTHER" id="PTHR44520">
    <property type="entry name" value="RESPONSE REGULATOR RCP1-RELATED"/>
    <property type="match status" value="1"/>
</dbReference>
<dbReference type="InParanoid" id="B9TJ41"/>
<dbReference type="SUPFAM" id="SSF52172">
    <property type="entry name" value="CheY-like"/>
    <property type="match status" value="1"/>
</dbReference>
<proteinExistence type="predicted"/>
<dbReference type="InterPro" id="IPR036890">
    <property type="entry name" value="HATPase_C_sf"/>
</dbReference>
<dbReference type="InterPro" id="IPR011006">
    <property type="entry name" value="CheY-like_superfamily"/>
</dbReference>
<dbReference type="Proteomes" id="UP000008311">
    <property type="component" value="Unassembled WGS sequence"/>
</dbReference>
<gene>
    <name evidence="4" type="ORF">RCOM_1812330</name>
</gene>
<evidence type="ECO:0000256" key="1">
    <source>
        <dbReference type="PROSITE-ProRule" id="PRU00169"/>
    </source>
</evidence>
<dbReference type="InterPro" id="IPR003594">
    <property type="entry name" value="HATPase_dom"/>
</dbReference>
<dbReference type="InterPro" id="IPR001789">
    <property type="entry name" value="Sig_transdc_resp-reg_receiver"/>
</dbReference>
<accession>B9TJ41</accession>
<dbReference type="PROSITE" id="PS50109">
    <property type="entry name" value="HIS_KIN"/>
    <property type="match status" value="1"/>
</dbReference>
<dbReference type="CDD" id="cd17557">
    <property type="entry name" value="REC_Rcp-like"/>
    <property type="match status" value="1"/>
</dbReference>
<evidence type="ECO:0000313" key="4">
    <source>
        <dbReference type="EMBL" id="EEF24123.1"/>
    </source>
</evidence>
<dbReference type="SUPFAM" id="SSF55874">
    <property type="entry name" value="ATPase domain of HSP90 chaperone/DNA topoisomerase II/histidine kinase"/>
    <property type="match status" value="1"/>
</dbReference>
<protein>
    <submittedName>
        <fullName evidence="4">Two component hybrid sensor and regulator, putative</fullName>
        <ecNumber evidence="4">2.7.13.3</ecNumber>
    </submittedName>
</protein>